<evidence type="ECO:0000256" key="5">
    <source>
        <dbReference type="ARBA" id="ARBA00022723"/>
    </source>
</evidence>
<dbReference type="GO" id="GO:0008428">
    <property type="term" value="F:ribonuclease inhibitor activity"/>
    <property type="evidence" value="ECO:0007669"/>
    <property type="project" value="InterPro"/>
</dbReference>
<proteinExistence type="inferred from homology"/>
<comment type="similarity">
    <text evidence="3 10">Belongs to the class II aldolase/RraA-like family.</text>
</comment>
<evidence type="ECO:0000313" key="11">
    <source>
        <dbReference type="EMBL" id="OWV30040.1"/>
    </source>
</evidence>
<dbReference type="OrthoDB" id="943692at2"/>
<keyword evidence="12" id="KW-1185">Reference proteome</keyword>
<evidence type="ECO:0000256" key="6">
    <source>
        <dbReference type="ARBA" id="ARBA00023239"/>
    </source>
</evidence>
<dbReference type="GO" id="GO:0046872">
    <property type="term" value="F:metal ion binding"/>
    <property type="evidence" value="ECO:0007669"/>
    <property type="project" value="UniProtKB-KW"/>
</dbReference>
<dbReference type="SUPFAM" id="SSF89562">
    <property type="entry name" value="RraA-like"/>
    <property type="match status" value="1"/>
</dbReference>
<dbReference type="GO" id="GO:0008948">
    <property type="term" value="F:oxaloacetate decarboxylase activity"/>
    <property type="evidence" value="ECO:0007669"/>
    <property type="project" value="UniProtKB-EC"/>
</dbReference>
<organism evidence="11 12">
    <name type="scientific">Halomonas campaniensis</name>
    <dbReference type="NCBI Taxonomy" id="213554"/>
    <lineage>
        <taxon>Bacteria</taxon>
        <taxon>Pseudomonadati</taxon>
        <taxon>Pseudomonadota</taxon>
        <taxon>Gammaproteobacteria</taxon>
        <taxon>Oceanospirillales</taxon>
        <taxon>Halomonadaceae</taxon>
        <taxon>Halomonas</taxon>
    </lineage>
</organism>
<dbReference type="GO" id="GO:0047443">
    <property type="term" value="F:4-hydroxy-4-methyl-2-oxoglutarate aldolase activity"/>
    <property type="evidence" value="ECO:0007669"/>
    <property type="project" value="UniProtKB-EC"/>
</dbReference>
<evidence type="ECO:0000256" key="8">
    <source>
        <dbReference type="ARBA" id="ARBA00047973"/>
    </source>
</evidence>
<evidence type="ECO:0000256" key="2">
    <source>
        <dbReference type="ARBA" id="ARBA00001968"/>
    </source>
</evidence>
<dbReference type="EC" id="4.1.3.17" evidence="10"/>
<dbReference type="RefSeq" id="WP_088700025.1">
    <property type="nucleotide sequence ID" value="NZ_JPUA01000026.1"/>
</dbReference>
<dbReference type="GO" id="GO:0051252">
    <property type="term" value="P:regulation of RNA metabolic process"/>
    <property type="evidence" value="ECO:0007669"/>
    <property type="project" value="InterPro"/>
</dbReference>
<name>A0A246S2F4_9GAMM</name>
<comment type="cofactor">
    <cofactor evidence="2 10">
        <name>a divalent metal cation</name>
        <dbReference type="ChEBI" id="CHEBI:60240"/>
    </cofactor>
</comment>
<comment type="cofactor">
    <cofactor evidence="9">
        <name>Mg(2+)</name>
        <dbReference type="ChEBI" id="CHEBI:18420"/>
    </cofactor>
</comment>
<dbReference type="InterPro" id="IPR010203">
    <property type="entry name" value="RraA"/>
</dbReference>
<dbReference type="Gene3D" id="3.50.30.40">
    <property type="entry name" value="Ribonuclease E inhibitor RraA/RraA-like"/>
    <property type="match status" value="1"/>
</dbReference>
<evidence type="ECO:0000256" key="9">
    <source>
        <dbReference type="PIRSR" id="PIRSR605493-1"/>
    </source>
</evidence>
<comment type="function">
    <text evidence="7 10">Catalyzes the aldol cleavage of 4-hydroxy-4-methyl-2-oxoglutarate (HMG) into 2 molecules of pyruvate. Also contains a secondary oxaloacetate (OAA) decarboxylase activity due to the common pyruvate enolate transition state formed following C-C bond cleavage in the retro-aldol and decarboxylation reactions.</text>
</comment>
<dbReference type="EMBL" id="JPUA01000026">
    <property type="protein sequence ID" value="OWV30040.1"/>
    <property type="molecule type" value="Genomic_DNA"/>
</dbReference>
<dbReference type="AlphaFoldDB" id="A0A246S2F4"/>
<dbReference type="EC" id="4.1.1.112" evidence="10"/>
<protein>
    <recommendedName>
        <fullName evidence="10">4-hydroxy-4-methyl-2-oxoglutarate aldolase</fullName>
        <shortName evidence="10">HMG aldolase</shortName>
        <ecNumber evidence="10">4.1.1.112</ecNumber>
        <ecNumber evidence="10">4.1.3.17</ecNumber>
    </recommendedName>
    <alternativeName>
        <fullName evidence="10">Oxaloacetate decarboxylase</fullName>
    </alternativeName>
</protein>
<evidence type="ECO:0000256" key="1">
    <source>
        <dbReference type="ARBA" id="ARBA00001342"/>
    </source>
</evidence>
<dbReference type="Pfam" id="PF03737">
    <property type="entry name" value="RraA-like"/>
    <property type="match status" value="1"/>
</dbReference>
<dbReference type="InterPro" id="IPR005493">
    <property type="entry name" value="RraA/RraA-like"/>
</dbReference>
<comment type="subunit">
    <text evidence="4 10">Homotrimer.</text>
</comment>
<feature type="binding site" evidence="9">
    <location>
        <position position="102"/>
    </location>
    <ligand>
        <name>Mg(2+)</name>
        <dbReference type="ChEBI" id="CHEBI:18420"/>
    </ligand>
</feature>
<accession>A0A246S2F4</accession>
<comment type="caution">
    <text evidence="11">The sequence shown here is derived from an EMBL/GenBank/DDBJ whole genome shotgun (WGS) entry which is preliminary data.</text>
</comment>
<feature type="binding site" evidence="9">
    <location>
        <begin position="79"/>
        <end position="82"/>
    </location>
    <ligand>
        <name>substrate</name>
    </ligand>
</feature>
<dbReference type="CDD" id="cd16841">
    <property type="entry name" value="RraA_family"/>
    <property type="match status" value="1"/>
</dbReference>
<sequence length="165" mass="17462">MMTNAIEIVTPDLCDAHPEVAVLDPLFANFGGLEAFYGPIRTIKCFEDNSMVKQAVAEPGNGAVLVVDAGGSHRCAMLGDMLAEQAVANGWAGVVMYGCVRDVDILAALPIGVQALGSHPRKSDKRGDGQRDIDVTFAGVTLKPGQWLYADNNGIIVAEHELPLS</sequence>
<dbReference type="NCBIfam" id="TIGR01935">
    <property type="entry name" value="NOT-MenG"/>
    <property type="match status" value="1"/>
</dbReference>
<comment type="catalytic activity">
    <reaction evidence="8 10">
        <text>oxaloacetate + H(+) = pyruvate + CO2</text>
        <dbReference type="Rhea" id="RHEA:15641"/>
        <dbReference type="ChEBI" id="CHEBI:15361"/>
        <dbReference type="ChEBI" id="CHEBI:15378"/>
        <dbReference type="ChEBI" id="CHEBI:16452"/>
        <dbReference type="ChEBI" id="CHEBI:16526"/>
        <dbReference type="EC" id="4.1.1.112"/>
    </reaction>
</comment>
<keyword evidence="9" id="KW-0460">Magnesium</keyword>
<reference evidence="11 12" key="1">
    <citation type="submission" date="2014-08" db="EMBL/GenBank/DDBJ databases">
        <title>Draft genome sequence of a novel L-asparaginase producing marine bacterium, Halomonas campaniensis.</title>
        <authorList>
            <person name="Sundarakrishnan B."/>
            <person name="Moushumi Priya A."/>
            <person name="Raman G."/>
            <person name="Sakthivel N."/>
            <person name="Park S."/>
            <person name="Jayachandran S."/>
        </authorList>
    </citation>
    <scope>NUCLEOTIDE SEQUENCE [LARGE SCALE GENOMIC DNA]</scope>
    <source>
        <strain evidence="11 12">SK03</strain>
    </source>
</reference>
<dbReference type="PANTHER" id="PTHR33254:SF4">
    <property type="entry name" value="4-HYDROXY-4-METHYL-2-OXOGLUTARATE ALDOLASE 3-RELATED"/>
    <property type="match status" value="1"/>
</dbReference>
<evidence type="ECO:0000256" key="7">
    <source>
        <dbReference type="ARBA" id="ARBA00025046"/>
    </source>
</evidence>
<evidence type="ECO:0000256" key="4">
    <source>
        <dbReference type="ARBA" id="ARBA00011233"/>
    </source>
</evidence>
<keyword evidence="6 10" id="KW-0456">Lyase</keyword>
<evidence type="ECO:0000313" key="12">
    <source>
        <dbReference type="Proteomes" id="UP000197334"/>
    </source>
</evidence>
<feature type="binding site" evidence="9">
    <location>
        <position position="101"/>
    </location>
    <ligand>
        <name>substrate</name>
    </ligand>
</feature>
<dbReference type="STRING" id="213554.FF32_14250"/>
<dbReference type="NCBIfam" id="NF006875">
    <property type="entry name" value="PRK09372.1"/>
    <property type="match status" value="1"/>
</dbReference>
<dbReference type="PANTHER" id="PTHR33254">
    <property type="entry name" value="4-HYDROXY-4-METHYL-2-OXOGLUTARATE ALDOLASE 3-RELATED"/>
    <property type="match status" value="1"/>
</dbReference>
<dbReference type="Proteomes" id="UP000197334">
    <property type="component" value="Unassembled WGS sequence"/>
</dbReference>
<keyword evidence="5 9" id="KW-0479">Metal-binding</keyword>
<comment type="catalytic activity">
    <reaction evidence="1 10">
        <text>4-hydroxy-4-methyl-2-oxoglutarate = 2 pyruvate</text>
        <dbReference type="Rhea" id="RHEA:22748"/>
        <dbReference type="ChEBI" id="CHEBI:15361"/>
        <dbReference type="ChEBI" id="CHEBI:58276"/>
        <dbReference type="EC" id="4.1.3.17"/>
    </reaction>
</comment>
<evidence type="ECO:0000256" key="3">
    <source>
        <dbReference type="ARBA" id="ARBA00008621"/>
    </source>
</evidence>
<gene>
    <name evidence="11" type="ORF">JI62_09950</name>
</gene>
<dbReference type="InterPro" id="IPR036704">
    <property type="entry name" value="RraA/RraA-like_sf"/>
</dbReference>
<evidence type="ECO:0000256" key="10">
    <source>
        <dbReference type="RuleBase" id="RU004338"/>
    </source>
</evidence>